<keyword evidence="6" id="KW-1185">Reference proteome</keyword>
<dbReference type="SUPFAM" id="SSF56801">
    <property type="entry name" value="Acetyl-CoA synthetase-like"/>
    <property type="match status" value="1"/>
</dbReference>
<dbReference type="InterPro" id="IPR045851">
    <property type="entry name" value="AMP-bd_C_sf"/>
</dbReference>
<dbReference type="Gene3D" id="3.40.50.12780">
    <property type="entry name" value="N-terminal domain of ligase-like"/>
    <property type="match status" value="1"/>
</dbReference>
<organism evidence="5 6">
    <name type="scientific">Spirosoma montaniterrae</name>
    <dbReference type="NCBI Taxonomy" id="1178516"/>
    <lineage>
        <taxon>Bacteria</taxon>
        <taxon>Pseudomonadati</taxon>
        <taxon>Bacteroidota</taxon>
        <taxon>Cytophagia</taxon>
        <taxon>Cytophagales</taxon>
        <taxon>Cytophagaceae</taxon>
        <taxon>Spirosoma</taxon>
    </lineage>
</organism>
<evidence type="ECO:0000256" key="2">
    <source>
        <dbReference type="ARBA" id="ARBA00022840"/>
    </source>
</evidence>
<evidence type="ECO:0000256" key="1">
    <source>
        <dbReference type="ARBA" id="ARBA00022741"/>
    </source>
</evidence>
<dbReference type="STRING" id="1178516.AWR27_10470"/>
<gene>
    <name evidence="5" type="ORF">AWR27_10470</name>
</gene>
<dbReference type="EMBL" id="CP014263">
    <property type="protein sequence ID" value="AQG79715.1"/>
    <property type="molecule type" value="Genomic_DNA"/>
</dbReference>
<dbReference type="Proteomes" id="UP000187941">
    <property type="component" value="Chromosome"/>
</dbReference>
<dbReference type="InterPro" id="IPR042099">
    <property type="entry name" value="ANL_N_sf"/>
</dbReference>
<evidence type="ECO:0000256" key="3">
    <source>
        <dbReference type="ARBA" id="ARBA00024484"/>
    </source>
</evidence>
<accession>A0A1P9WWE9</accession>
<name>A0A1P9WWE9_9BACT</name>
<dbReference type="RefSeq" id="WP_077131148.1">
    <property type="nucleotide sequence ID" value="NZ_CP014263.1"/>
</dbReference>
<proteinExistence type="predicted"/>
<feature type="domain" description="AMP-dependent synthetase/ligase" evidence="4">
    <location>
        <begin position="21"/>
        <end position="399"/>
    </location>
</feature>
<dbReference type="Pfam" id="PF23562">
    <property type="entry name" value="AMP-binding_C_3"/>
    <property type="match status" value="1"/>
</dbReference>
<reference evidence="5 6" key="1">
    <citation type="submission" date="2016-01" db="EMBL/GenBank/DDBJ databases">
        <authorList>
            <person name="Oliw E.H."/>
        </authorList>
    </citation>
    <scope>NUCLEOTIDE SEQUENCE [LARGE SCALE GENOMIC DNA]</scope>
    <source>
        <strain evidence="5 6">DY10</strain>
    </source>
</reference>
<evidence type="ECO:0000259" key="4">
    <source>
        <dbReference type="Pfam" id="PF00501"/>
    </source>
</evidence>
<dbReference type="GO" id="GO:0004467">
    <property type="term" value="F:long-chain fatty acid-CoA ligase activity"/>
    <property type="evidence" value="ECO:0007669"/>
    <property type="project" value="UniProtKB-EC"/>
</dbReference>
<keyword evidence="2" id="KW-0067">ATP-binding</keyword>
<keyword evidence="1" id="KW-0547">Nucleotide-binding</keyword>
<dbReference type="KEGG" id="smon:AWR27_10470"/>
<dbReference type="GO" id="GO:0005524">
    <property type="term" value="F:ATP binding"/>
    <property type="evidence" value="ECO:0007669"/>
    <property type="project" value="UniProtKB-KW"/>
</dbReference>
<dbReference type="InterPro" id="IPR020845">
    <property type="entry name" value="AMP-binding_CS"/>
</dbReference>
<dbReference type="InterPro" id="IPR000873">
    <property type="entry name" value="AMP-dep_synth/lig_dom"/>
</dbReference>
<dbReference type="PANTHER" id="PTHR43272:SF33">
    <property type="entry name" value="AMP-BINDING DOMAIN-CONTAINING PROTEIN-RELATED"/>
    <property type="match status" value="1"/>
</dbReference>
<dbReference type="PANTHER" id="PTHR43272">
    <property type="entry name" value="LONG-CHAIN-FATTY-ACID--COA LIGASE"/>
    <property type="match status" value="1"/>
</dbReference>
<dbReference type="GO" id="GO:0016020">
    <property type="term" value="C:membrane"/>
    <property type="evidence" value="ECO:0007669"/>
    <property type="project" value="TreeGrafter"/>
</dbReference>
<evidence type="ECO:0000313" key="6">
    <source>
        <dbReference type="Proteomes" id="UP000187941"/>
    </source>
</evidence>
<dbReference type="AlphaFoldDB" id="A0A1P9WWE9"/>
<dbReference type="PROSITE" id="PS00455">
    <property type="entry name" value="AMP_BINDING"/>
    <property type="match status" value="1"/>
</dbReference>
<dbReference type="Pfam" id="PF00501">
    <property type="entry name" value="AMP-binding"/>
    <property type="match status" value="1"/>
</dbReference>
<comment type="catalytic activity">
    <reaction evidence="3">
        <text>a long-chain fatty acid + ATP + CoA = a long-chain fatty acyl-CoA + AMP + diphosphate</text>
        <dbReference type="Rhea" id="RHEA:15421"/>
        <dbReference type="ChEBI" id="CHEBI:30616"/>
        <dbReference type="ChEBI" id="CHEBI:33019"/>
        <dbReference type="ChEBI" id="CHEBI:57287"/>
        <dbReference type="ChEBI" id="CHEBI:57560"/>
        <dbReference type="ChEBI" id="CHEBI:83139"/>
        <dbReference type="ChEBI" id="CHEBI:456215"/>
        <dbReference type="EC" id="6.2.1.3"/>
    </reaction>
    <physiologicalReaction direction="left-to-right" evidence="3">
        <dbReference type="Rhea" id="RHEA:15422"/>
    </physiologicalReaction>
</comment>
<evidence type="ECO:0000313" key="5">
    <source>
        <dbReference type="EMBL" id="AQG79715.1"/>
    </source>
</evidence>
<dbReference type="OrthoDB" id="9778383at2"/>
<dbReference type="Gene3D" id="3.30.300.30">
    <property type="match status" value="1"/>
</dbReference>
<sequence>METVVRQQSGVKTLVESFYQWEQQRPTNVYLRQPVGDSYIDFTWGEVGQQARRLATYINSLGLPPHSNIGLISKNCAHWIIADIAILISGHVSVPFYPTLTADQLRQVLDHSGCQVLFVGKIDNWEAVKPGVPDGVQGIAFPDYRPNSSAPDPDCRQWDDIMATYEPQTESPLPDPDDLYTIIYTSGTTGNPKGVMMDYASMRNAIAGTKSRLHHDLPETRFFSYLPLCHVAERNIVEATSLATGGTVYFTESLDTFAKNLQAARPTHFLAVPRIWTKLQQGVLAKLPQEKLDRLLKIPIISGLVKKKIRKGLGLNDARLILTGAAPMPASLIRWFRRIGITIQEAYGMTENTGAVSMMPSDQIKDGTVGKLYDGVEVKIDPKTGEVSTRCGWLMRGYYREPALTDAVLKDGWLATGDVGELDSEGYLRITGRVKEMYKSPKGEFIAPAQIEFGFADNTYIEQICVGGQHLPQPVALVVLSETGRTTDRQLVSQSLEQTLRHLNPKLHTYEHVKKVVVVKETWTVDNNLMTPTMKIKRNVIEARYEPKMEPWFQQPEAVIWEE</sequence>
<protein>
    <submittedName>
        <fullName evidence="5">AMP-dependent synthetase</fullName>
    </submittedName>
</protein>